<feature type="non-terminal residue" evidence="3">
    <location>
        <position position="371"/>
    </location>
</feature>
<feature type="region of interest" description="Disordered" evidence="1">
    <location>
        <begin position="326"/>
        <end position="371"/>
    </location>
</feature>
<gene>
    <name evidence="3" type="ORF">BpHYR1_025214</name>
</gene>
<feature type="region of interest" description="Disordered" evidence="1">
    <location>
        <begin position="248"/>
        <end position="282"/>
    </location>
</feature>
<dbReference type="EMBL" id="REGN01005788">
    <property type="protein sequence ID" value="RNA12003.1"/>
    <property type="molecule type" value="Genomic_DNA"/>
</dbReference>
<organism evidence="3 4">
    <name type="scientific">Brachionus plicatilis</name>
    <name type="common">Marine rotifer</name>
    <name type="synonym">Brachionus muelleri</name>
    <dbReference type="NCBI Taxonomy" id="10195"/>
    <lineage>
        <taxon>Eukaryota</taxon>
        <taxon>Metazoa</taxon>
        <taxon>Spiralia</taxon>
        <taxon>Gnathifera</taxon>
        <taxon>Rotifera</taxon>
        <taxon>Eurotatoria</taxon>
        <taxon>Monogononta</taxon>
        <taxon>Pseudotrocha</taxon>
        <taxon>Ploima</taxon>
        <taxon>Brachionidae</taxon>
        <taxon>Brachionus</taxon>
    </lineage>
</organism>
<dbReference type="GO" id="GO:1902562">
    <property type="term" value="C:H4 histone acetyltransferase complex"/>
    <property type="evidence" value="ECO:0007669"/>
    <property type="project" value="UniProtKB-ARBA"/>
</dbReference>
<dbReference type="Gene3D" id="6.10.250.3170">
    <property type="match status" value="1"/>
</dbReference>
<reference evidence="3 4" key="1">
    <citation type="journal article" date="2018" name="Sci. Rep.">
        <title>Genomic signatures of local adaptation to the degree of environmental predictability in rotifers.</title>
        <authorList>
            <person name="Franch-Gras L."/>
            <person name="Hahn C."/>
            <person name="Garcia-Roger E.M."/>
            <person name="Carmona M.J."/>
            <person name="Serra M."/>
            <person name="Gomez A."/>
        </authorList>
    </citation>
    <scope>NUCLEOTIDE SEQUENCE [LARGE SCALE GENOMIC DNA]</scope>
    <source>
        <strain evidence="3">HYR1</strain>
    </source>
</reference>
<evidence type="ECO:0000259" key="2">
    <source>
        <dbReference type="Pfam" id="PF15275"/>
    </source>
</evidence>
<dbReference type="Pfam" id="PF15275">
    <property type="entry name" value="PEHE"/>
    <property type="match status" value="1"/>
</dbReference>
<feature type="region of interest" description="Disordered" evidence="1">
    <location>
        <begin position="1"/>
        <end position="45"/>
    </location>
</feature>
<proteinExistence type="predicted"/>
<evidence type="ECO:0000313" key="3">
    <source>
        <dbReference type="EMBL" id="RNA12003.1"/>
    </source>
</evidence>
<feature type="region of interest" description="Disordered" evidence="1">
    <location>
        <begin position="301"/>
        <end position="320"/>
    </location>
</feature>
<feature type="domain" description="PEHE" evidence="2">
    <location>
        <begin position="127"/>
        <end position="191"/>
    </location>
</feature>
<dbReference type="AlphaFoldDB" id="A0A3M7QL58"/>
<keyword evidence="4" id="KW-1185">Reference proteome</keyword>
<feature type="compositionally biased region" description="Polar residues" evidence="1">
    <location>
        <begin position="328"/>
        <end position="338"/>
    </location>
</feature>
<comment type="caution">
    <text evidence="3">The sequence shown here is derived from an EMBL/GenBank/DDBJ whole genome shotgun (WGS) entry which is preliminary data.</text>
</comment>
<evidence type="ECO:0000313" key="4">
    <source>
        <dbReference type="Proteomes" id="UP000276133"/>
    </source>
</evidence>
<feature type="compositionally biased region" description="Basic residues" evidence="1">
    <location>
        <begin position="362"/>
        <end position="371"/>
    </location>
</feature>
<evidence type="ECO:0000256" key="1">
    <source>
        <dbReference type="SAM" id="MobiDB-lite"/>
    </source>
</evidence>
<feature type="compositionally biased region" description="Basic and acidic residues" evidence="1">
    <location>
        <begin position="11"/>
        <end position="45"/>
    </location>
</feature>
<dbReference type="Proteomes" id="UP000276133">
    <property type="component" value="Unassembled WGS sequence"/>
</dbReference>
<name>A0A3M7QL58_BRAPC</name>
<protein>
    <submittedName>
        <fullName evidence="3">Male-specific lethal 1-like protein</fullName>
    </submittedName>
</protein>
<feature type="compositionally biased region" description="Basic residues" evidence="1">
    <location>
        <begin position="1"/>
        <end position="10"/>
    </location>
</feature>
<dbReference type="OrthoDB" id="6022555at2759"/>
<accession>A0A3M7QL58</accession>
<dbReference type="InterPro" id="IPR029332">
    <property type="entry name" value="PEHE_dom"/>
</dbReference>
<sequence>MRKNRTKSPKKSHEPTADEKSVETIDSTDEKSIPHSKVIEKTSKKGDYLKQKKGKLKSVCPKAQFTSNTLNAENFELKSDSRTSMENVPLIISNSLFGGPNSKAFRRSSVKRDASLEKQKNSPAKSVLVPNWRTVSLKPIYKLEGTENLNDEYYLKRHQKHENEERLVKKRDLRRQKEEFIKFKMLNRNRIGSANKNDKNKLLVKYNIENELKKEITERKIEEINLEDIGHILIVDDLDKDILECQNSKANSPKKSNEKTKYKTKNRYSMKNNLENSRSSCKKVSRRKSFPCLPLKPVNDNLSNISVNANPNSKSLNKSTVYDDLDSDFNNSENNLAPKTSRPNKRKSVQNSNSFANLRLPDKKRTRLSTN</sequence>